<dbReference type="SUPFAM" id="SSF47370">
    <property type="entry name" value="Bromodomain"/>
    <property type="match status" value="1"/>
</dbReference>
<accession>A0A6A3BRN7</accession>
<dbReference type="Proteomes" id="UP000436088">
    <property type="component" value="Unassembled WGS sequence"/>
</dbReference>
<dbReference type="InterPro" id="IPR036427">
    <property type="entry name" value="Bromodomain-like_sf"/>
</dbReference>
<evidence type="ECO:0000256" key="3">
    <source>
        <dbReference type="ARBA" id="ARBA00023163"/>
    </source>
</evidence>
<feature type="region of interest" description="Disordered" evidence="5">
    <location>
        <begin position="556"/>
        <end position="575"/>
    </location>
</feature>
<comment type="caution">
    <text evidence="8">The sequence shown here is derived from an EMBL/GenBank/DDBJ whole genome shotgun (WGS) entry which is preliminary data.</text>
</comment>
<feature type="domain" description="NET" evidence="7">
    <location>
        <begin position="569"/>
        <end position="650"/>
    </location>
</feature>
<gene>
    <name evidence="8" type="ORF">F3Y22_tig00110013pilonHSYRG00601</name>
</gene>
<keyword evidence="1" id="KW-0805">Transcription regulation</keyword>
<dbReference type="EMBL" id="VEPZ02000812">
    <property type="protein sequence ID" value="KAE8718571.1"/>
    <property type="molecule type" value="Genomic_DNA"/>
</dbReference>
<dbReference type="PANTHER" id="PTHR45926">
    <property type="entry name" value="OSJNBA0053K19.4 PROTEIN"/>
    <property type="match status" value="1"/>
</dbReference>
<sequence>MHPHASIESVGTTRARSTVHLVYKDDYSFYFVDREGVSFFRFVVFILDLVVRNLENLKLGEGEIRVLNPNICMASGTAVGEGKDGNNKNNRNINTTKDGYEGNNIDTTKDGYEGNNIDTTKDGSEGNIINNKADNNNNDNNNNNENENNKIGSTVVNNSVITTIDAPTIVQNEDNTNDKNNSNSDDNNNNSAEAPTQPSPLEHRDSAYQQPPSLEHRDSAHQQPPSLEHRDSAHQQPAPHVDTAVSDDSSSLKKQNVVANNGALKPGSENRVKINLASRSKQEMWELRRKLESELDLVRNLMKRIEVKEVQISNSHAPVNDSVDYGFKRLQPELISVSIPQEPVKQLRPLNQLNIPVLENSQVVSENIEEEKRMPKANQFYRNSKFLLAKDKFPPAESNKKLKLNGKKNGGSELNRGFGMGNKCFKSCIPLLERLMKHKHGWVFNAPVDVKGLGLHDYYSIIKHPTDLGTVKSRLNKNWYKSPREFAEDIFEDKWAAIEADYIRDMRLAMEYETSLATPTPRKAPPMLPPPLDMRRILDRPNSMMVLDDLRPKLIATTPSGRIPTPKKPKAKDPYKRDMTYEEKQKLSTNLQSLPSEKLDNIVQIIKKRNSDLFQHDNEIEVDIDSVDTETLWELDRFITNYKKSLSKKKRKAELAIQARAKAGQTVQEKTQHLLWLMKCQRKPQLVNEQNMFASTVEVEKHGDNASRSSSSSSSSSDSGSSSSDSDSESSSASKSKSDAGHSPSRIVLSFIYIMVRLNNVNCEVAFDENGEHLTAVLLAVELVVLRPHCYYRRCCWYNKFLATVGGGEEKVGNYMLAKTRVLEEEGWLIGVILKQGIGEYCYRFSLLKYGYAYPFIFPVGSNSRDRGKSVVQTSTHRRPSIGLNLIDEEMEQDIRLSEDDGGGVGVWD</sequence>
<organism evidence="8 9">
    <name type="scientific">Hibiscus syriacus</name>
    <name type="common">Rose of Sharon</name>
    <dbReference type="NCBI Taxonomy" id="106335"/>
    <lineage>
        <taxon>Eukaryota</taxon>
        <taxon>Viridiplantae</taxon>
        <taxon>Streptophyta</taxon>
        <taxon>Embryophyta</taxon>
        <taxon>Tracheophyta</taxon>
        <taxon>Spermatophyta</taxon>
        <taxon>Magnoliopsida</taxon>
        <taxon>eudicotyledons</taxon>
        <taxon>Gunneridae</taxon>
        <taxon>Pentapetalae</taxon>
        <taxon>rosids</taxon>
        <taxon>malvids</taxon>
        <taxon>Malvales</taxon>
        <taxon>Malvaceae</taxon>
        <taxon>Malvoideae</taxon>
        <taxon>Hibiscus</taxon>
    </lineage>
</organism>
<proteinExistence type="predicted"/>
<dbReference type="Pfam" id="PF17035">
    <property type="entry name" value="BET"/>
    <property type="match status" value="1"/>
</dbReference>
<evidence type="ECO:0000313" key="9">
    <source>
        <dbReference type="Proteomes" id="UP000436088"/>
    </source>
</evidence>
<evidence type="ECO:0000256" key="4">
    <source>
        <dbReference type="PROSITE-ProRule" id="PRU00035"/>
    </source>
</evidence>
<dbReference type="InterPro" id="IPR001487">
    <property type="entry name" value="Bromodomain"/>
</dbReference>
<dbReference type="PROSITE" id="PS51525">
    <property type="entry name" value="NET"/>
    <property type="match status" value="1"/>
</dbReference>
<dbReference type="AlphaFoldDB" id="A0A6A3BRN7"/>
<evidence type="ECO:0000256" key="1">
    <source>
        <dbReference type="ARBA" id="ARBA00023015"/>
    </source>
</evidence>
<dbReference type="Gene3D" id="1.20.1270.220">
    <property type="match status" value="1"/>
</dbReference>
<evidence type="ECO:0000259" key="6">
    <source>
        <dbReference type="PROSITE" id="PS50014"/>
    </source>
</evidence>
<dbReference type="PROSITE" id="PS50014">
    <property type="entry name" value="BROMODOMAIN_2"/>
    <property type="match status" value="1"/>
</dbReference>
<dbReference type="Gene3D" id="1.20.920.10">
    <property type="entry name" value="Bromodomain-like"/>
    <property type="match status" value="1"/>
</dbReference>
<protein>
    <submittedName>
        <fullName evidence="8">CLE7</fullName>
    </submittedName>
</protein>
<feature type="region of interest" description="Disordered" evidence="5">
    <location>
        <begin position="82"/>
        <end position="151"/>
    </location>
</feature>
<feature type="compositionally biased region" description="Low complexity" evidence="5">
    <location>
        <begin position="707"/>
        <end position="735"/>
    </location>
</feature>
<dbReference type="InterPro" id="IPR027353">
    <property type="entry name" value="NET_dom"/>
</dbReference>
<dbReference type="Pfam" id="PF00439">
    <property type="entry name" value="Bromodomain"/>
    <property type="match status" value="1"/>
</dbReference>
<feature type="compositionally biased region" description="Low complexity" evidence="5">
    <location>
        <begin position="127"/>
        <end position="150"/>
    </location>
</feature>
<feature type="region of interest" description="Disordered" evidence="5">
    <location>
        <begin position="165"/>
        <end position="253"/>
    </location>
</feature>
<evidence type="ECO:0000313" key="8">
    <source>
        <dbReference type="EMBL" id="KAE8718571.1"/>
    </source>
</evidence>
<keyword evidence="3" id="KW-0804">Transcription</keyword>
<feature type="compositionally biased region" description="Low complexity" evidence="5">
    <location>
        <begin position="172"/>
        <end position="191"/>
    </location>
</feature>
<keyword evidence="2 4" id="KW-0103">Bromodomain</keyword>
<dbReference type="PRINTS" id="PR00503">
    <property type="entry name" value="BROMODOMAIN"/>
</dbReference>
<dbReference type="InterPro" id="IPR038336">
    <property type="entry name" value="NET_sf"/>
</dbReference>
<name>A0A6A3BRN7_HIBSY</name>
<evidence type="ECO:0000256" key="5">
    <source>
        <dbReference type="SAM" id="MobiDB-lite"/>
    </source>
</evidence>
<evidence type="ECO:0000256" key="2">
    <source>
        <dbReference type="ARBA" id="ARBA00023117"/>
    </source>
</evidence>
<evidence type="ECO:0000259" key="7">
    <source>
        <dbReference type="PROSITE" id="PS51525"/>
    </source>
</evidence>
<feature type="domain" description="Bromo" evidence="6">
    <location>
        <begin position="436"/>
        <end position="490"/>
    </location>
</feature>
<feature type="compositionally biased region" description="Low complexity" evidence="5">
    <location>
        <begin position="87"/>
        <end position="97"/>
    </location>
</feature>
<reference evidence="8" key="1">
    <citation type="submission" date="2019-09" db="EMBL/GenBank/DDBJ databases">
        <title>Draft genome information of white flower Hibiscus syriacus.</title>
        <authorList>
            <person name="Kim Y.-M."/>
        </authorList>
    </citation>
    <scope>NUCLEOTIDE SEQUENCE [LARGE SCALE GENOMIC DNA]</scope>
    <source>
        <strain evidence="8">YM2019G1</strain>
    </source>
</reference>
<keyword evidence="9" id="KW-1185">Reference proteome</keyword>
<dbReference type="SMART" id="SM00297">
    <property type="entry name" value="BROMO"/>
    <property type="match status" value="1"/>
</dbReference>
<feature type="region of interest" description="Disordered" evidence="5">
    <location>
        <begin position="700"/>
        <end position="742"/>
    </location>
</feature>